<organism evidence="3 4">
    <name type="scientific">Symbiodinium microadriaticum</name>
    <name type="common">Dinoflagellate</name>
    <name type="synonym">Zooxanthella microadriatica</name>
    <dbReference type="NCBI Taxonomy" id="2951"/>
    <lineage>
        <taxon>Eukaryota</taxon>
        <taxon>Sar</taxon>
        <taxon>Alveolata</taxon>
        <taxon>Dinophyceae</taxon>
        <taxon>Suessiales</taxon>
        <taxon>Symbiodiniaceae</taxon>
        <taxon>Symbiodinium</taxon>
    </lineage>
</organism>
<dbReference type="GO" id="GO:0016567">
    <property type="term" value="P:protein ubiquitination"/>
    <property type="evidence" value="ECO:0007669"/>
    <property type="project" value="TreeGrafter"/>
</dbReference>
<keyword evidence="1" id="KW-0862">Zinc</keyword>
<dbReference type="AlphaFoldDB" id="A0A1Q9D808"/>
<name>A0A1Q9D808_SYMMI</name>
<dbReference type="PANTHER" id="PTHR22996:SF0">
    <property type="entry name" value="RE60872P-RELATED"/>
    <property type="match status" value="1"/>
</dbReference>
<keyword evidence="4" id="KW-1185">Reference proteome</keyword>
<sequence>MWSVRSWNTTASIQVEGLLLRALMSGVFLTRGQVERCLSAEGIPYPDKPARGNRILKRDLARALVDAVLANEAEEVRDRILNKLARDAKPPEHENQLMCFILHEVFGAGPTDGTRIGDASSKRPSLADQDVEGNTDCVICLSEPRDTAVLPCRHMCFCSYCAGIVRLQCDRCPVCRQRVQSLLQFKREDSRRQEAPQQAPLF</sequence>
<dbReference type="InterPro" id="IPR013083">
    <property type="entry name" value="Znf_RING/FYVE/PHD"/>
</dbReference>
<dbReference type="EMBL" id="LSRX01000669">
    <property type="protein sequence ID" value="OLP91342.1"/>
    <property type="molecule type" value="Genomic_DNA"/>
</dbReference>
<evidence type="ECO:0000313" key="3">
    <source>
        <dbReference type="EMBL" id="OLP91342.1"/>
    </source>
</evidence>
<comment type="caution">
    <text evidence="3">The sequence shown here is derived from an EMBL/GenBank/DDBJ whole genome shotgun (WGS) entry which is preliminary data.</text>
</comment>
<dbReference type="Pfam" id="PF13920">
    <property type="entry name" value="zf-C3HC4_3"/>
    <property type="match status" value="1"/>
</dbReference>
<dbReference type="PANTHER" id="PTHR22996">
    <property type="entry name" value="MAHOGUNIN"/>
    <property type="match status" value="1"/>
</dbReference>
<dbReference type="Proteomes" id="UP000186817">
    <property type="component" value="Unassembled WGS sequence"/>
</dbReference>
<dbReference type="GO" id="GO:0061630">
    <property type="term" value="F:ubiquitin protein ligase activity"/>
    <property type="evidence" value="ECO:0007669"/>
    <property type="project" value="UniProtKB-EC"/>
</dbReference>
<dbReference type="SUPFAM" id="SSF57850">
    <property type="entry name" value="RING/U-box"/>
    <property type="match status" value="1"/>
</dbReference>
<evidence type="ECO:0000259" key="2">
    <source>
        <dbReference type="PROSITE" id="PS50089"/>
    </source>
</evidence>
<keyword evidence="1" id="KW-0479">Metal-binding</keyword>
<dbReference type="GO" id="GO:0008270">
    <property type="term" value="F:zinc ion binding"/>
    <property type="evidence" value="ECO:0007669"/>
    <property type="project" value="UniProtKB-KW"/>
</dbReference>
<dbReference type="InterPro" id="IPR001841">
    <property type="entry name" value="Znf_RING"/>
</dbReference>
<evidence type="ECO:0000313" key="4">
    <source>
        <dbReference type="Proteomes" id="UP000186817"/>
    </source>
</evidence>
<feature type="domain" description="RING-type" evidence="2">
    <location>
        <begin position="137"/>
        <end position="176"/>
    </location>
</feature>
<protein>
    <submittedName>
        <fullName evidence="3">Putative E3 ubiquitin-protein ligase LOG2</fullName>
    </submittedName>
</protein>
<keyword evidence="1" id="KW-0863">Zinc-finger</keyword>
<reference evidence="3 4" key="1">
    <citation type="submission" date="2016-02" db="EMBL/GenBank/DDBJ databases">
        <title>Genome analysis of coral dinoflagellate symbionts highlights evolutionary adaptations to a symbiotic lifestyle.</title>
        <authorList>
            <person name="Aranda M."/>
            <person name="Li Y."/>
            <person name="Liew Y.J."/>
            <person name="Baumgarten S."/>
            <person name="Simakov O."/>
            <person name="Wilson M."/>
            <person name="Piel J."/>
            <person name="Ashoor H."/>
            <person name="Bougouffa S."/>
            <person name="Bajic V.B."/>
            <person name="Ryu T."/>
            <person name="Ravasi T."/>
            <person name="Bayer T."/>
            <person name="Micklem G."/>
            <person name="Kim H."/>
            <person name="Bhak J."/>
            <person name="Lajeunesse T.C."/>
            <person name="Voolstra C.R."/>
        </authorList>
    </citation>
    <scope>NUCLEOTIDE SEQUENCE [LARGE SCALE GENOMIC DNA]</scope>
    <source>
        <strain evidence="3 4">CCMP2467</strain>
    </source>
</reference>
<proteinExistence type="predicted"/>
<dbReference type="PROSITE" id="PS50089">
    <property type="entry name" value="ZF_RING_2"/>
    <property type="match status" value="1"/>
</dbReference>
<gene>
    <name evidence="3" type="primary">LOG2</name>
    <name evidence="3" type="ORF">AK812_SmicGene26971</name>
</gene>
<dbReference type="SMART" id="SM00184">
    <property type="entry name" value="RING"/>
    <property type="match status" value="1"/>
</dbReference>
<dbReference type="InterPro" id="IPR045194">
    <property type="entry name" value="MGRN1/RNF157-like"/>
</dbReference>
<dbReference type="OrthoDB" id="10261999at2759"/>
<evidence type="ECO:0000256" key="1">
    <source>
        <dbReference type="PROSITE-ProRule" id="PRU00175"/>
    </source>
</evidence>
<dbReference type="Gene3D" id="3.30.40.10">
    <property type="entry name" value="Zinc/RING finger domain, C3HC4 (zinc finger)"/>
    <property type="match status" value="1"/>
</dbReference>
<accession>A0A1Q9D808</accession>